<evidence type="ECO:0000256" key="1">
    <source>
        <dbReference type="SAM" id="Coils"/>
    </source>
</evidence>
<dbReference type="EMBL" id="WDAY01000013">
    <property type="protein sequence ID" value="KAB6561636.1"/>
    <property type="molecule type" value="Genomic_DNA"/>
</dbReference>
<feature type="chain" id="PRO_5029751022" description="DUF4988 domain-containing protein" evidence="2">
    <location>
        <begin position="24"/>
        <end position="831"/>
    </location>
</feature>
<comment type="caution">
    <text evidence="3">The sequence shown here is derived from an EMBL/GenBank/DDBJ whole genome shotgun (WGS) entry which is preliminary data.</text>
</comment>
<accession>A0A7J5RJF6</accession>
<feature type="coiled-coil region" evidence="1">
    <location>
        <begin position="25"/>
        <end position="52"/>
    </location>
</feature>
<name>A0A7J5RJF6_PHOVU</name>
<evidence type="ECO:0000256" key="2">
    <source>
        <dbReference type="SAM" id="SignalP"/>
    </source>
</evidence>
<evidence type="ECO:0000313" key="4">
    <source>
        <dbReference type="Proteomes" id="UP000437431"/>
    </source>
</evidence>
<organism evidence="3 4">
    <name type="scientific">Phocaeicola vulgatus</name>
    <name type="common">Bacteroides vulgatus</name>
    <dbReference type="NCBI Taxonomy" id="821"/>
    <lineage>
        <taxon>Bacteria</taxon>
        <taxon>Pseudomonadati</taxon>
        <taxon>Bacteroidota</taxon>
        <taxon>Bacteroidia</taxon>
        <taxon>Bacteroidales</taxon>
        <taxon>Bacteroidaceae</taxon>
        <taxon>Phocaeicola</taxon>
    </lineage>
</organism>
<gene>
    <name evidence="3" type="ORF">GAY79_07460</name>
</gene>
<keyword evidence="2" id="KW-0732">Signal</keyword>
<evidence type="ECO:0000313" key="3">
    <source>
        <dbReference type="EMBL" id="KAB6561636.1"/>
    </source>
</evidence>
<sequence length="831" mass="90693">MNKKFLSAVLFGALMVSSTGTFVSCKDYDDDIDQINNTLTDLKSQIAALQTEVEGGNWVTDLVDVEGGFKVTFNNGKTYTIVNGKDGDKGETGAAGAAGDKLTIDEATGEWKINDKATGWFANKKDQAAEVYLPKIEGGYWYFYNTEKKEYEQSDYKANGAAYAIDANGKYTMYLPTEDGKDMVKIELPKYALTSLELATSYDEYTSVQYAVASKDFKDELTGVSYKKDELIPLATADGKTGFDVRVVANPTNTDLSDCPFSLIASDGSTLFTEGVARKYDGEIIRSAVDGLKFVNFNLAGGLKADSKAFENVSNKMYNDQNAFIGYRLSCFAVASNEISTQYGVSVYIYQRSASVNGNGTSWVKVGKEYSIFGENDNKAAGQNENTNFMYGNAVSYKLDLDKDYKDAYNVTISGDKFTVGTYTDKVLPFVVSYTTEKGEKKSAKVSVKVIKDEVANVTLSASHKLDVSKQKVYFSLDNVLNALTAEQKIAWKQASITLNNFTLESTITDDNGDSKYTINSTPSFVKKDNSGNWVAATSADATALEITVNPATAGVVADKYTQAVYKFTFGTNELNAAVDLTLANPTTLTRIASLFDGDNVVAYGKGNNANGEIFDVLSVYEQNGATFDKASFKVKAVKNGDFSDADVAKWVANGSKFTISDKDQLYKEVAKVEVSASIFAGNTDNMFTDVIYVTAKSPVKEGTIEALKTTLSLKQSKSASFGKADFSAADVWGTAYNLFGYTYVENKVEKWAKPATDYIKDIKVTSSTSLVTTELTYHEDTKTYENMSGFKVTVDNEAALQSGDKVTITIKITDMWGMEFTKDVVLTVEK</sequence>
<keyword evidence="1" id="KW-0175">Coiled coil</keyword>
<proteinExistence type="predicted"/>
<dbReference type="PROSITE" id="PS51257">
    <property type="entry name" value="PROKAR_LIPOPROTEIN"/>
    <property type="match status" value="1"/>
</dbReference>
<feature type="signal peptide" evidence="2">
    <location>
        <begin position="1"/>
        <end position="23"/>
    </location>
</feature>
<protein>
    <recommendedName>
        <fullName evidence="5">DUF4988 domain-containing protein</fullName>
    </recommendedName>
</protein>
<dbReference type="RefSeq" id="WP_217768350.1">
    <property type="nucleotide sequence ID" value="NZ_JAHONQ010000018.1"/>
</dbReference>
<dbReference type="AlphaFoldDB" id="A0A7J5RJF6"/>
<evidence type="ECO:0008006" key="5">
    <source>
        <dbReference type="Google" id="ProtNLM"/>
    </source>
</evidence>
<dbReference type="Proteomes" id="UP000437431">
    <property type="component" value="Unassembled WGS sequence"/>
</dbReference>
<reference evidence="3 4" key="1">
    <citation type="journal article" date="2019" name="Nat. Med.">
        <title>A library of human gut bacterial isolates paired with longitudinal multiomics data enables mechanistic microbiome research.</title>
        <authorList>
            <person name="Poyet M."/>
            <person name="Groussin M."/>
            <person name="Gibbons S.M."/>
            <person name="Avila-Pacheco J."/>
            <person name="Jiang X."/>
            <person name="Kearney S.M."/>
            <person name="Perrotta A.R."/>
            <person name="Berdy B."/>
            <person name="Zhao S."/>
            <person name="Lieberman T.D."/>
            <person name="Swanson P.K."/>
            <person name="Smith M."/>
            <person name="Roesemann S."/>
            <person name="Alexander J.E."/>
            <person name="Rich S.A."/>
            <person name="Livny J."/>
            <person name="Vlamakis H."/>
            <person name="Clish C."/>
            <person name="Bullock K."/>
            <person name="Deik A."/>
            <person name="Scott J."/>
            <person name="Pierce K.A."/>
            <person name="Xavier R.J."/>
            <person name="Alm E.J."/>
        </authorList>
    </citation>
    <scope>NUCLEOTIDE SEQUENCE [LARGE SCALE GENOMIC DNA]</scope>
    <source>
        <strain evidence="3 4">BIOML-A111</strain>
    </source>
</reference>